<dbReference type="EMBL" id="CM037618">
    <property type="protein sequence ID" value="KAH7999405.1"/>
    <property type="molecule type" value="Genomic_DNA"/>
</dbReference>
<dbReference type="Proteomes" id="UP000827872">
    <property type="component" value="Linkage Group LG05"/>
</dbReference>
<gene>
    <name evidence="1" type="ORF">K3G42_010036</name>
</gene>
<sequence length="513" mass="58671">MEPGAADKVGWGPPKRACKPASLRGQACDEVGGEVSGPPRLAGWARRDASFLFDVIAEKERRDTPPSPLLDKTPPSKSSKDEAAVTKPPGNIADSIVPEEFHVVKNKGVIGLEYYDEKPSGRLEVIQLMKVMDTMLERAGVTDEGAEITGVSQMRNALELLKVEQNIYNIVFHEIIRQVSVDCVERGELLSKLRQRYVLLMNRIPRQMKDVYKEMVAQRVLDKHITEELFRFKEAVGELTRELQMVREHDNRATIDAELAYKELARAIWDAELNKNLLDEYRQLYELQRARLEAQIHQLTEEKELWSGAAYDLALKVIDKNKVILARRLYGSEKAWINVMRHFAILLTSEDAKDLSCLQQLTQEYREFLRQIDAEINQAEDSSRQQLSTIMNGMNRWLSYFRDDFLGKGTYTSAKGAVLLNDILVDLKDWEMILNKQLDLYGGDVHLARIQPLVKAEKLQKEWMELGRAVLSRHKTLKGGMPPEWKLLEEINEDCKHLCHQYAIRSGGDNGET</sequence>
<keyword evidence="2" id="KW-1185">Reference proteome</keyword>
<organism evidence="1 2">
    <name type="scientific">Sphaerodactylus townsendi</name>
    <dbReference type="NCBI Taxonomy" id="933632"/>
    <lineage>
        <taxon>Eukaryota</taxon>
        <taxon>Metazoa</taxon>
        <taxon>Chordata</taxon>
        <taxon>Craniata</taxon>
        <taxon>Vertebrata</taxon>
        <taxon>Euteleostomi</taxon>
        <taxon>Lepidosauria</taxon>
        <taxon>Squamata</taxon>
        <taxon>Bifurcata</taxon>
        <taxon>Gekkota</taxon>
        <taxon>Sphaerodactylidae</taxon>
        <taxon>Sphaerodactylus</taxon>
    </lineage>
</organism>
<accession>A0ACB8F3T5</accession>
<evidence type="ECO:0000313" key="2">
    <source>
        <dbReference type="Proteomes" id="UP000827872"/>
    </source>
</evidence>
<comment type="caution">
    <text evidence="1">The sequence shown here is derived from an EMBL/GenBank/DDBJ whole genome shotgun (WGS) entry which is preliminary data.</text>
</comment>
<evidence type="ECO:0000313" key="1">
    <source>
        <dbReference type="EMBL" id="KAH7999405.1"/>
    </source>
</evidence>
<reference evidence="1" key="1">
    <citation type="submission" date="2021-08" db="EMBL/GenBank/DDBJ databases">
        <title>The first chromosome-level gecko genome reveals the dynamic sex chromosomes of Neotropical dwarf geckos (Sphaerodactylidae: Sphaerodactylus).</title>
        <authorList>
            <person name="Pinto B.J."/>
            <person name="Keating S.E."/>
            <person name="Gamble T."/>
        </authorList>
    </citation>
    <scope>NUCLEOTIDE SEQUENCE</scope>
    <source>
        <strain evidence="1">TG3544</strain>
    </source>
</reference>
<protein>
    <submittedName>
        <fullName evidence="1">Uncharacterized protein</fullName>
    </submittedName>
</protein>
<name>A0ACB8F3T5_9SAUR</name>
<proteinExistence type="predicted"/>